<dbReference type="Proteomes" id="UP000246278">
    <property type="component" value="Unassembled WGS sequence"/>
</dbReference>
<name>A0A317TB38_9CHLB</name>
<comment type="caution">
    <text evidence="1">The sequence shown here is derived from an EMBL/GenBank/DDBJ whole genome shotgun (WGS) entry which is preliminary data.</text>
</comment>
<evidence type="ECO:0000313" key="1">
    <source>
        <dbReference type="EMBL" id="PWW83157.1"/>
    </source>
</evidence>
<dbReference type="RefSeq" id="WP_110022039.1">
    <property type="nucleotide sequence ID" value="NZ_PDNZ01000001.1"/>
</dbReference>
<proteinExistence type="predicted"/>
<evidence type="ECO:0000313" key="2">
    <source>
        <dbReference type="Proteomes" id="UP000246278"/>
    </source>
</evidence>
<sequence>MENKILGSAKKKSKHYFHFLSQRLDREYFKDVIFVIVEVIGDEKGGAGADCSCNYQDLEENVQGIVR</sequence>
<dbReference type="AlphaFoldDB" id="A0A317TB38"/>
<reference evidence="2" key="1">
    <citation type="submission" date="2017-10" db="EMBL/GenBank/DDBJ databases">
        <authorList>
            <person name="Gaisin V.A."/>
            <person name="Rysina M.S."/>
            <person name="Grouzdev D.S."/>
        </authorList>
    </citation>
    <scope>NUCLEOTIDE SEQUENCE [LARGE SCALE GENOMIC DNA]</scope>
    <source>
        <strain evidence="2">V1</strain>
    </source>
</reference>
<dbReference type="EMBL" id="PDNZ01000001">
    <property type="protein sequence ID" value="PWW83157.1"/>
    <property type="molecule type" value="Genomic_DNA"/>
</dbReference>
<organism evidence="1 2">
    <name type="scientific">Prosthecochloris marina</name>
    <dbReference type="NCBI Taxonomy" id="2017681"/>
    <lineage>
        <taxon>Bacteria</taxon>
        <taxon>Pseudomonadati</taxon>
        <taxon>Chlorobiota</taxon>
        <taxon>Chlorobiia</taxon>
        <taxon>Chlorobiales</taxon>
        <taxon>Chlorobiaceae</taxon>
        <taxon>Prosthecochloris</taxon>
    </lineage>
</organism>
<gene>
    <name evidence="1" type="ORF">CR164_00940</name>
</gene>
<accession>A0A317TB38</accession>
<protein>
    <submittedName>
        <fullName evidence="1">Uncharacterized protein</fullName>
    </submittedName>
</protein>
<keyword evidence="2" id="KW-1185">Reference proteome</keyword>